<name>A0AAN9E0R1_CROPI</name>
<organism evidence="2 3">
    <name type="scientific">Crotalaria pallida</name>
    <name type="common">Smooth rattlebox</name>
    <name type="synonym">Crotalaria striata</name>
    <dbReference type="NCBI Taxonomy" id="3830"/>
    <lineage>
        <taxon>Eukaryota</taxon>
        <taxon>Viridiplantae</taxon>
        <taxon>Streptophyta</taxon>
        <taxon>Embryophyta</taxon>
        <taxon>Tracheophyta</taxon>
        <taxon>Spermatophyta</taxon>
        <taxon>Magnoliopsida</taxon>
        <taxon>eudicotyledons</taxon>
        <taxon>Gunneridae</taxon>
        <taxon>Pentapetalae</taxon>
        <taxon>rosids</taxon>
        <taxon>fabids</taxon>
        <taxon>Fabales</taxon>
        <taxon>Fabaceae</taxon>
        <taxon>Papilionoideae</taxon>
        <taxon>50 kb inversion clade</taxon>
        <taxon>genistoids sensu lato</taxon>
        <taxon>core genistoids</taxon>
        <taxon>Crotalarieae</taxon>
        <taxon>Crotalaria</taxon>
    </lineage>
</organism>
<protein>
    <submittedName>
        <fullName evidence="2">Uncharacterized protein</fullName>
    </submittedName>
</protein>
<sequence>MTYSLLTWSLDIPFALGDSGGPWNTGILETGLQLVPTCATTWYTYLIRATCHETHSQTSHVPMSLSTSLVSFPYPLSLNLHQKKPNLECKTVHFCSLHSSSLLRHRFILNIDPIPIPLVETHS</sequence>
<feature type="chain" id="PRO_5043022630" evidence="1">
    <location>
        <begin position="18"/>
        <end position="123"/>
    </location>
</feature>
<gene>
    <name evidence="2" type="ORF">RIF29_38842</name>
</gene>
<proteinExistence type="predicted"/>
<comment type="caution">
    <text evidence="2">The sequence shown here is derived from an EMBL/GenBank/DDBJ whole genome shotgun (WGS) entry which is preliminary data.</text>
</comment>
<evidence type="ECO:0000313" key="2">
    <source>
        <dbReference type="EMBL" id="KAK7244025.1"/>
    </source>
</evidence>
<reference evidence="2 3" key="1">
    <citation type="submission" date="2024-01" db="EMBL/GenBank/DDBJ databases">
        <title>The genomes of 5 underutilized Papilionoideae crops provide insights into root nodulation and disease resistanc.</title>
        <authorList>
            <person name="Yuan L."/>
        </authorList>
    </citation>
    <scope>NUCLEOTIDE SEQUENCE [LARGE SCALE GENOMIC DNA]</scope>
    <source>
        <strain evidence="2">ZHUSHIDOU_FW_LH</strain>
        <tissue evidence="2">Leaf</tissue>
    </source>
</reference>
<accession>A0AAN9E0R1</accession>
<evidence type="ECO:0000256" key="1">
    <source>
        <dbReference type="SAM" id="SignalP"/>
    </source>
</evidence>
<keyword evidence="1" id="KW-0732">Signal</keyword>
<dbReference type="Proteomes" id="UP001372338">
    <property type="component" value="Unassembled WGS sequence"/>
</dbReference>
<feature type="signal peptide" evidence="1">
    <location>
        <begin position="1"/>
        <end position="17"/>
    </location>
</feature>
<keyword evidence="3" id="KW-1185">Reference proteome</keyword>
<dbReference type="EMBL" id="JAYWIO010000008">
    <property type="protein sequence ID" value="KAK7244025.1"/>
    <property type="molecule type" value="Genomic_DNA"/>
</dbReference>
<evidence type="ECO:0000313" key="3">
    <source>
        <dbReference type="Proteomes" id="UP001372338"/>
    </source>
</evidence>
<dbReference type="AlphaFoldDB" id="A0AAN9E0R1"/>